<evidence type="ECO:0000313" key="4">
    <source>
        <dbReference type="Proteomes" id="UP001497497"/>
    </source>
</evidence>
<feature type="transmembrane region" description="Helical" evidence="2">
    <location>
        <begin position="134"/>
        <end position="158"/>
    </location>
</feature>
<keyword evidence="4" id="KW-1185">Reference proteome</keyword>
<feature type="compositionally biased region" description="Basic and acidic residues" evidence="1">
    <location>
        <begin position="11"/>
        <end position="22"/>
    </location>
</feature>
<dbReference type="Proteomes" id="UP001497497">
    <property type="component" value="Unassembled WGS sequence"/>
</dbReference>
<feature type="transmembrane region" description="Helical" evidence="2">
    <location>
        <begin position="300"/>
        <end position="324"/>
    </location>
</feature>
<name>A0AAV2HEW3_LYMST</name>
<feature type="transmembrane region" description="Helical" evidence="2">
    <location>
        <begin position="211"/>
        <end position="236"/>
    </location>
</feature>
<dbReference type="PANTHER" id="PTHR33802">
    <property type="entry name" value="SI:CH211-161H7.5-RELATED"/>
    <property type="match status" value="1"/>
</dbReference>
<feature type="transmembrane region" description="Helical" evidence="2">
    <location>
        <begin position="248"/>
        <end position="266"/>
    </location>
</feature>
<organism evidence="3 4">
    <name type="scientific">Lymnaea stagnalis</name>
    <name type="common">Great pond snail</name>
    <name type="synonym">Helix stagnalis</name>
    <dbReference type="NCBI Taxonomy" id="6523"/>
    <lineage>
        <taxon>Eukaryota</taxon>
        <taxon>Metazoa</taxon>
        <taxon>Spiralia</taxon>
        <taxon>Lophotrochozoa</taxon>
        <taxon>Mollusca</taxon>
        <taxon>Gastropoda</taxon>
        <taxon>Heterobranchia</taxon>
        <taxon>Euthyneura</taxon>
        <taxon>Panpulmonata</taxon>
        <taxon>Hygrophila</taxon>
        <taxon>Lymnaeoidea</taxon>
        <taxon>Lymnaeidae</taxon>
        <taxon>Lymnaea</taxon>
    </lineage>
</organism>
<evidence type="ECO:0000256" key="1">
    <source>
        <dbReference type="SAM" id="MobiDB-lite"/>
    </source>
</evidence>
<accession>A0AAV2HEW3</accession>
<feature type="transmembrane region" description="Helical" evidence="2">
    <location>
        <begin position="164"/>
        <end position="190"/>
    </location>
</feature>
<evidence type="ECO:0000313" key="3">
    <source>
        <dbReference type="EMBL" id="CAL1532442.1"/>
    </source>
</evidence>
<feature type="region of interest" description="Disordered" evidence="1">
    <location>
        <begin position="1"/>
        <end position="27"/>
    </location>
</feature>
<keyword evidence="2" id="KW-0812">Transmembrane</keyword>
<gene>
    <name evidence="3" type="ORF">GSLYS_00006521001</name>
</gene>
<dbReference type="PANTHER" id="PTHR33802:SF1">
    <property type="entry name" value="XK-RELATED PROTEIN"/>
    <property type="match status" value="1"/>
</dbReference>
<feature type="transmembrane region" description="Helical" evidence="2">
    <location>
        <begin position="98"/>
        <end position="122"/>
    </location>
</feature>
<feature type="transmembrane region" description="Helical" evidence="2">
    <location>
        <begin position="278"/>
        <end position="294"/>
    </location>
</feature>
<comment type="caution">
    <text evidence="3">The sequence shown here is derived from an EMBL/GenBank/DDBJ whole genome shotgun (WGS) entry which is preliminary data.</text>
</comment>
<evidence type="ECO:0000256" key="2">
    <source>
        <dbReference type="SAM" id="Phobius"/>
    </source>
</evidence>
<feature type="transmembrane region" description="Helical" evidence="2">
    <location>
        <begin position="46"/>
        <end position="68"/>
    </location>
</feature>
<dbReference type="EMBL" id="CAXITT010000117">
    <property type="protein sequence ID" value="CAL1532442.1"/>
    <property type="molecule type" value="Genomic_DNA"/>
</dbReference>
<sequence length="349" mass="39043">MTSPKKITGAKPDKSVKQDQSPKRSIGQRAAGSITVVEKTLRNSPVFISLIIFTALLYFTVIFLNLLAGDPNIIPGLFERGISEVSNEFNTRITPAGWAFSIWGLIYLLQFAWVIYSLALICRTTPNGPAYLNPIVLSPAFFIFFNLSSAFNIGWLFLWDRILFMASFVFLGCITLSLFLTLAIASVRLVTFQDALVDQGRRTDVNFLKVAVVNGVGMYATWSTVATLVNLVVVLTYKWSHPIGDEKAAIICLGILSFFTVVYIALDMTVLEQYTRFAFAPYLVIIWALVAIVVKNYNKAYLSSIMSVVLLGSVCFACLIKVALTSYRVRSVKYHYRQMKRGRPTNLEE</sequence>
<reference evidence="3 4" key="1">
    <citation type="submission" date="2024-04" db="EMBL/GenBank/DDBJ databases">
        <authorList>
            <consortium name="Genoscope - CEA"/>
            <person name="William W."/>
        </authorList>
    </citation>
    <scope>NUCLEOTIDE SEQUENCE [LARGE SCALE GENOMIC DNA]</scope>
</reference>
<keyword evidence="2" id="KW-0472">Membrane</keyword>
<keyword evidence="2" id="KW-1133">Transmembrane helix</keyword>
<dbReference type="AlphaFoldDB" id="A0AAV2HEW3"/>
<proteinExistence type="predicted"/>
<protein>
    <submittedName>
        <fullName evidence="3">Uncharacterized protein</fullName>
    </submittedName>
</protein>